<evidence type="ECO:0000313" key="2">
    <source>
        <dbReference type="EMBL" id="SEI94914.1"/>
    </source>
</evidence>
<evidence type="ECO:0000313" key="3">
    <source>
        <dbReference type="Proteomes" id="UP000199005"/>
    </source>
</evidence>
<dbReference type="STRING" id="170623.SAMN04244579_02551"/>
<sequence length="99" mass="10950">MSELCLTLLCLPAIEEKLLDVLLMSDVKVFTSTPTAEHGLDQRNLDPMEQVLGRARATQVQAIIAAADKEPLLEALRRQFSGTGLRYWVTPVIEAGEIE</sequence>
<dbReference type="EMBL" id="FNYO01000028">
    <property type="protein sequence ID" value="SEI94914.1"/>
    <property type="molecule type" value="Genomic_DNA"/>
</dbReference>
<dbReference type="Pfam" id="PF11582">
    <property type="entry name" value="DUF3240"/>
    <property type="match status" value="1"/>
</dbReference>
<evidence type="ECO:0000313" key="4">
    <source>
        <dbReference type="Proteomes" id="UP000199250"/>
    </source>
</evidence>
<dbReference type="OrthoDB" id="8537254at2"/>
<dbReference type="EMBL" id="FNYQ01000022">
    <property type="protein sequence ID" value="SEI77916.1"/>
    <property type="molecule type" value="Genomic_DNA"/>
</dbReference>
<organism evidence="1 4">
    <name type="scientific">Azotobacter beijerinckii</name>
    <dbReference type="NCBI Taxonomy" id="170623"/>
    <lineage>
        <taxon>Bacteria</taxon>
        <taxon>Pseudomonadati</taxon>
        <taxon>Pseudomonadota</taxon>
        <taxon>Gammaproteobacteria</taxon>
        <taxon>Pseudomonadales</taxon>
        <taxon>Pseudomonadaceae</taxon>
        <taxon>Azotobacter</taxon>
    </lineage>
</organism>
<name>A0A1H6TF48_9GAMM</name>
<protein>
    <recommendedName>
        <fullName evidence="5">DUF3240 domain-containing protein</fullName>
    </recommendedName>
</protein>
<evidence type="ECO:0008006" key="5">
    <source>
        <dbReference type="Google" id="ProtNLM"/>
    </source>
</evidence>
<dbReference type="AlphaFoldDB" id="A0A1H6TF48"/>
<evidence type="ECO:0000313" key="1">
    <source>
        <dbReference type="EMBL" id="SEI77916.1"/>
    </source>
</evidence>
<dbReference type="Proteomes" id="UP000199250">
    <property type="component" value="Unassembled WGS sequence"/>
</dbReference>
<dbReference type="InterPro" id="IPR021634">
    <property type="entry name" value="DUF3240"/>
</dbReference>
<proteinExistence type="predicted"/>
<accession>A0A1H6TF48</accession>
<dbReference type="Gene3D" id="3.30.70.120">
    <property type="match status" value="1"/>
</dbReference>
<dbReference type="InterPro" id="IPR015867">
    <property type="entry name" value="N-reg_PII/ATP_PRibTrfase_C"/>
</dbReference>
<reference evidence="3 4" key="1">
    <citation type="submission" date="2016-10" db="EMBL/GenBank/DDBJ databases">
        <authorList>
            <person name="de Groot N.N."/>
        </authorList>
    </citation>
    <scope>NUCLEOTIDE SEQUENCE [LARGE SCALE GENOMIC DNA]</scope>
    <source>
        <strain evidence="2 3">DSM 1041</strain>
        <strain evidence="1 4">DSM 373</strain>
    </source>
</reference>
<gene>
    <name evidence="1" type="ORF">SAMN04244572_01652</name>
    <name evidence="2" type="ORF">SAMN04244579_02551</name>
</gene>
<dbReference type="RefSeq" id="WP_090731149.1">
    <property type="nucleotide sequence ID" value="NZ_FNYO01000028.1"/>
</dbReference>
<dbReference type="Proteomes" id="UP000199005">
    <property type="component" value="Unassembled WGS sequence"/>
</dbReference>